<feature type="transmembrane region" description="Helical" evidence="9">
    <location>
        <begin position="170"/>
        <end position="192"/>
    </location>
</feature>
<dbReference type="InterPro" id="IPR006042">
    <property type="entry name" value="Xan_ur_permease"/>
</dbReference>
<sequence length="482" mass="48778">MSQPPGPAMPAQPSTPAPEEAEEAATKAVPEPAPDPAAPARHPVDQLLPPTRLGLLGLQHVLVMYTGCVTVPLVFGSAAKLDTSTIGLLINADLLVAGLITLLQALGLGKVAGVRLPVVAGATFTAVSPMILIAGDYGIQAVYGAMIAAGVFGLLVAVPFARAVRFFPPLVSGTVITVIGLSLIGVAAGLIAGQDPAAKDYARPSHLALAGGIVLLIVLVQRLTRGFLAQLGVLIGLVAGTLVAVPMGLTDFSSVGGADWFGLASPFHFGAPHFPVAAVISMCVVMLVTYTESTADMLAVAEMTGRDLSRGDLARGLAADGLSGIFGGVMNGFLDTAFAQNVGLVGMTKVRSRYVAAVAGAILLALALIPKLGQIVASLPGPVIGGAGLVMFATVTAVGIATLRTVEFDGTGNLLIVAVSIGLGMLPVVAPSFYHAFPTWVQIIGGSAITSATIAAFALNLLFHHTPSRTQRPAPPAEAPAS</sequence>
<evidence type="ECO:0000313" key="10">
    <source>
        <dbReference type="EMBL" id="SDN44435.1"/>
    </source>
</evidence>
<dbReference type="PANTHER" id="PTHR42810">
    <property type="entry name" value="PURINE PERMEASE C1399.01C-RELATED"/>
    <property type="match status" value="1"/>
</dbReference>
<keyword evidence="7 9" id="KW-0472">Membrane</keyword>
<evidence type="ECO:0000256" key="5">
    <source>
        <dbReference type="ARBA" id="ARBA00022692"/>
    </source>
</evidence>
<feature type="transmembrane region" description="Helical" evidence="9">
    <location>
        <begin position="61"/>
        <end position="79"/>
    </location>
</feature>
<dbReference type="STRING" id="310781.SAMN05216259_104169"/>
<feature type="region of interest" description="Disordered" evidence="8">
    <location>
        <begin position="1"/>
        <end position="44"/>
    </location>
</feature>
<feature type="transmembrane region" description="Helical" evidence="9">
    <location>
        <begin position="354"/>
        <end position="377"/>
    </location>
</feature>
<evidence type="ECO:0000256" key="3">
    <source>
        <dbReference type="ARBA" id="ARBA00022448"/>
    </source>
</evidence>
<dbReference type="PANTHER" id="PTHR42810:SF4">
    <property type="entry name" value="URIC ACID TRANSPORTER UACT"/>
    <property type="match status" value="1"/>
</dbReference>
<feature type="transmembrane region" description="Helical" evidence="9">
    <location>
        <begin position="227"/>
        <end position="249"/>
    </location>
</feature>
<feature type="transmembrane region" description="Helical" evidence="9">
    <location>
        <begin position="440"/>
        <end position="463"/>
    </location>
</feature>
<evidence type="ECO:0000256" key="4">
    <source>
        <dbReference type="ARBA" id="ARBA00022475"/>
    </source>
</evidence>
<dbReference type="NCBIfam" id="TIGR03173">
    <property type="entry name" value="pbuX"/>
    <property type="match status" value="1"/>
</dbReference>
<feature type="transmembrane region" description="Helical" evidence="9">
    <location>
        <begin position="383"/>
        <end position="403"/>
    </location>
</feature>
<keyword evidence="11" id="KW-1185">Reference proteome</keyword>
<dbReference type="AlphaFoldDB" id="A0A1H0BFR1"/>
<dbReference type="NCBIfam" id="NF037981">
    <property type="entry name" value="NCS2_1"/>
    <property type="match status" value="1"/>
</dbReference>
<evidence type="ECO:0000256" key="2">
    <source>
        <dbReference type="ARBA" id="ARBA00008821"/>
    </source>
</evidence>
<evidence type="ECO:0000256" key="6">
    <source>
        <dbReference type="ARBA" id="ARBA00022989"/>
    </source>
</evidence>
<dbReference type="GO" id="GO:0042907">
    <property type="term" value="F:xanthine transmembrane transporter activity"/>
    <property type="evidence" value="ECO:0007669"/>
    <property type="project" value="TreeGrafter"/>
</dbReference>
<reference evidence="10 11" key="1">
    <citation type="submission" date="2016-10" db="EMBL/GenBank/DDBJ databases">
        <authorList>
            <person name="de Groot N.N."/>
        </authorList>
    </citation>
    <scope>NUCLEOTIDE SEQUENCE [LARGE SCALE GENOMIC DNA]</scope>
    <source>
        <strain evidence="10 11">CGMCC 4.2022</strain>
    </source>
</reference>
<organism evidence="10 11">
    <name type="scientific">Actinacidiphila guanduensis</name>
    <dbReference type="NCBI Taxonomy" id="310781"/>
    <lineage>
        <taxon>Bacteria</taxon>
        <taxon>Bacillati</taxon>
        <taxon>Actinomycetota</taxon>
        <taxon>Actinomycetes</taxon>
        <taxon>Kitasatosporales</taxon>
        <taxon>Streptomycetaceae</taxon>
        <taxon>Actinacidiphila</taxon>
    </lineage>
</organism>
<keyword evidence="3" id="KW-0813">Transport</keyword>
<keyword evidence="4" id="KW-1003">Cell membrane</keyword>
<dbReference type="Proteomes" id="UP000199341">
    <property type="component" value="Unassembled WGS sequence"/>
</dbReference>
<dbReference type="InterPro" id="IPR006043">
    <property type="entry name" value="NCS2"/>
</dbReference>
<feature type="transmembrane region" description="Helical" evidence="9">
    <location>
        <begin position="85"/>
        <end position="106"/>
    </location>
</feature>
<accession>A0A1H0BFR1</accession>
<protein>
    <submittedName>
        <fullName evidence="10">Nucleobase:cation symporter-2, NCS2 family</fullName>
    </submittedName>
</protein>
<evidence type="ECO:0000313" key="11">
    <source>
        <dbReference type="Proteomes" id="UP000199341"/>
    </source>
</evidence>
<dbReference type="PROSITE" id="PS01116">
    <property type="entry name" value="XANTH_URACIL_PERMASE"/>
    <property type="match status" value="1"/>
</dbReference>
<keyword evidence="6 9" id="KW-1133">Transmembrane helix</keyword>
<feature type="transmembrane region" description="Helical" evidence="9">
    <location>
        <begin position="204"/>
        <end position="220"/>
    </location>
</feature>
<feature type="transmembrane region" description="Helical" evidence="9">
    <location>
        <begin position="269"/>
        <end position="290"/>
    </location>
</feature>
<feature type="transmembrane region" description="Helical" evidence="9">
    <location>
        <begin position="415"/>
        <end position="434"/>
    </location>
</feature>
<comment type="similarity">
    <text evidence="2">Belongs to the nucleobase:cation symporter-2 (NCS2) (TC 2.A.40) family.</text>
</comment>
<comment type="subcellular location">
    <subcellularLocation>
        <location evidence="1">Cell membrane</location>
        <topology evidence="1">Multi-pass membrane protein</topology>
    </subcellularLocation>
</comment>
<gene>
    <name evidence="10" type="ORF">SAMN05216259_104169</name>
</gene>
<dbReference type="InterPro" id="IPR017588">
    <property type="entry name" value="UacT-like"/>
</dbReference>
<dbReference type="EMBL" id="FNIE01000004">
    <property type="protein sequence ID" value="SDN44435.1"/>
    <property type="molecule type" value="Genomic_DNA"/>
</dbReference>
<keyword evidence="5 9" id="KW-0812">Transmembrane</keyword>
<feature type="transmembrane region" description="Helical" evidence="9">
    <location>
        <begin position="141"/>
        <end position="158"/>
    </location>
</feature>
<dbReference type="Pfam" id="PF00860">
    <property type="entry name" value="Xan_ur_permease"/>
    <property type="match status" value="1"/>
</dbReference>
<evidence type="ECO:0000256" key="7">
    <source>
        <dbReference type="ARBA" id="ARBA00023136"/>
    </source>
</evidence>
<dbReference type="NCBIfam" id="TIGR00801">
    <property type="entry name" value="ncs2"/>
    <property type="match status" value="1"/>
</dbReference>
<dbReference type="GO" id="GO:0005886">
    <property type="term" value="C:plasma membrane"/>
    <property type="evidence" value="ECO:0007669"/>
    <property type="project" value="UniProtKB-SubCell"/>
</dbReference>
<feature type="compositionally biased region" description="Pro residues" evidence="8">
    <location>
        <begin position="1"/>
        <end position="16"/>
    </location>
</feature>
<name>A0A1H0BFR1_9ACTN</name>
<proteinExistence type="inferred from homology"/>
<evidence type="ECO:0000256" key="8">
    <source>
        <dbReference type="SAM" id="MobiDB-lite"/>
    </source>
</evidence>
<evidence type="ECO:0000256" key="9">
    <source>
        <dbReference type="SAM" id="Phobius"/>
    </source>
</evidence>
<evidence type="ECO:0000256" key="1">
    <source>
        <dbReference type="ARBA" id="ARBA00004651"/>
    </source>
</evidence>
<dbReference type="RefSeq" id="WP_245771317.1">
    <property type="nucleotide sequence ID" value="NZ_FNIE01000004.1"/>
</dbReference>